<keyword evidence="3" id="KW-1185">Reference proteome</keyword>
<evidence type="ECO:0000313" key="2">
    <source>
        <dbReference type="EMBL" id="MCD7467115.1"/>
    </source>
</evidence>
<evidence type="ECO:0000256" key="1">
    <source>
        <dbReference type="SAM" id="MobiDB-lite"/>
    </source>
</evidence>
<feature type="non-terminal residue" evidence="2">
    <location>
        <position position="87"/>
    </location>
</feature>
<proteinExistence type="predicted"/>
<name>A0ABS8T7X4_DATST</name>
<organism evidence="2 3">
    <name type="scientific">Datura stramonium</name>
    <name type="common">Jimsonweed</name>
    <name type="synonym">Common thornapple</name>
    <dbReference type="NCBI Taxonomy" id="4076"/>
    <lineage>
        <taxon>Eukaryota</taxon>
        <taxon>Viridiplantae</taxon>
        <taxon>Streptophyta</taxon>
        <taxon>Embryophyta</taxon>
        <taxon>Tracheophyta</taxon>
        <taxon>Spermatophyta</taxon>
        <taxon>Magnoliopsida</taxon>
        <taxon>eudicotyledons</taxon>
        <taxon>Gunneridae</taxon>
        <taxon>Pentapetalae</taxon>
        <taxon>asterids</taxon>
        <taxon>lamiids</taxon>
        <taxon>Solanales</taxon>
        <taxon>Solanaceae</taxon>
        <taxon>Solanoideae</taxon>
        <taxon>Datureae</taxon>
        <taxon>Datura</taxon>
    </lineage>
</organism>
<feature type="region of interest" description="Disordered" evidence="1">
    <location>
        <begin position="61"/>
        <end position="87"/>
    </location>
</feature>
<gene>
    <name evidence="2" type="ORF">HAX54_004386</name>
</gene>
<protein>
    <submittedName>
        <fullName evidence="2">Uncharacterized protein</fullName>
    </submittedName>
</protein>
<accession>A0ABS8T7X4</accession>
<dbReference type="EMBL" id="JACEIK010001203">
    <property type="protein sequence ID" value="MCD7467115.1"/>
    <property type="molecule type" value="Genomic_DNA"/>
</dbReference>
<dbReference type="Proteomes" id="UP000823775">
    <property type="component" value="Unassembled WGS sequence"/>
</dbReference>
<feature type="compositionally biased region" description="Polar residues" evidence="1">
    <location>
        <begin position="68"/>
        <end position="87"/>
    </location>
</feature>
<reference evidence="2 3" key="1">
    <citation type="journal article" date="2021" name="BMC Genomics">
        <title>Datura genome reveals duplications of psychoactive alkaloid biosynthetic genes and high mutation rate following tissue culture.</title>
        <authorList>
            <person name="Rajewski A."/>
            <person name="Carter-House D."/>
            <person name="Stajich J."/>
            <person name="Litt A."/>
        </authorList>
    </citation>
    <scope>NUCLEOTIDE SEQUENCE [LARGE SCALE GENOMIC DNA]</scope>
    <source>
        <strain evidence="2">AR-01</strain>
    </source>
</reference>
<evidence type="ECO:0000313" key="3">
    <source>
        <dbReference type="Proteomes" id="UP000823775"/>
    </source>
</evidence>
<sequence length="87" mass="9387">MNKTKIEHPWPHQCSQQHDALPLATPVQPAARRTAIPVLPAVRHGSSFGTIPGVRRWPPSATVGARHPSSSTMQCAAHQGYSNGCQE</sequence>
<comment type="caution">
    <text evidence="2">The sequence shown here is derived from an EMBL/GenBank/DDBJ whole genome shotgun (WGS) entry which is preliminary data.</text>
</comment>